<accession>A0A2X4TSS7</accession>
<evidence type="ECO:0000259" key="1">
    <source>
        <dbReference type="Pfam" id="PF00156"/>
    </source>
</evidence>
<keyword evidence="3" id="KW-1185">Reference proteome</keyword>
<name>A0A2X4TSS7_9NOCA</name>
<dbReference type="Gene3D" id="3.30.1310.20">
    <property type="entry name" value="PRTase-like"/>
    <property type="match status" value="1"/>
</dbReference>
<reference evidence="2 3" key="1">
    <citation type="submission" date="2018-06" db="EMBL/GenBank/DDBJ databases">
        <authorList>
            <consortium name="Pathogen Informatics"/>
            <person name="Doyle S."/>
        </authorList>
    </citation>
    <scope>NUCLEOTIDE SEQUENCE [LARGE SCALE GENOMIC DNA]</scope>
    <source>
        <strain evidence="2 3">NCTC10994</strain>
    </source>
</reference>
<dbReference type="EMBL" id="LS483468">
    <property type="protein sequence ID" value="SQI30081.1"/>
    <property type="molecule type" value="Genomic_DNA"/>
</dbReference>
<dbReference type="Pfam" id="PF00156">
    <property type="entry name" value="Pribosyltran"/>
    <property type="match status" value="1"/>
</dbReference>
<protein>
    <submittedName>
        <fullName evidence="2">Phosphoribosyltransferase</fullName>
    </submittedName>
</protein>
<dbReference type="Gene3D" id="3.40.50.2020">
    <property type="match status" value="1"/>
</dbReference>
<proteinExistence type="predicted"/>
<dbReference type="InterPro" id="IPR000836">
    <property type="entry name" value="PRTase_dom"/>
</dbReference>
<dbReference type="KEGG" id="rcr:NCTC10994_01398"/>
<dbReference type="InterPro" id="IPR029057">
    <property type="entry name" value="PRTase-like"/>
</dbReference>
<dbReference type="Proteomes" id="UP000249091">
    <property type="component" value="Chromosome 1"/>
</dbReference>
<keyword evidence="2" id="KW-0808">Transferase</keyword>
<dbReference type="GO" id="GO:0016757">
    <property type="term" value="F:glycosyltransferase activity"/>
    <property type="evidence" value="ECO:0007669"/>
    <property type="project" value="UniProtKB-KW"/>
</dbReference>
<evidence type="ECO:0000313" key="3">
    <source>
        <dbReference type="Proteomes" id="UP000249091"/>
    </source>
</evidence>
<evidence type="ECO:0000313" key="2">
    <source>
        <dbReference type="EMBL" id="SQI30081.1"/>
    </source>
</evidence>
<gene>
    <name evidence="2" type="ORF">NCTC10994_01398</name>
</gene>
<feature type="domain" description="Phosphoribosyltransferase" evidence="1">
    <location>
        <begin position="11"/>
        <end position="177"/>
    </location>
</feature>
<dbReference type="AlphaFoldDB" id="A0A2X4TSS7"/>
<dbReference type="RefSeq" id="WP_072699951.1">
    <property type="nucleotide sequence ID" value="NZ_JAFBBL010000001.1"/>
</dbReference>
<keyword evidence="2" id="KW-0328">Glycosyltransferase</keyword>
<dbReference type="SUPFAM" id="SSF53271">
    <property type="entry name" value="PRTase-like"/>
    <property type="match status" value="1"/>
</dbReference>
<sequence>MRYASREDAGRRVARAATHLREVHDPVVLALPRGGIPVARELALALDAPLDVLVVRKLGVPWHPELAMGAIAEGDFRVLNEDVVRAGRIGADAIESVERRERTELARRAQMLRAGAARVDLSGRTAVIVDDGMATGATAAVACTAARAAGATRVVVAVPVASPEAARRVAPVADEVLCPWIPRDTNSVGAAYDDFHQLGDDEAVRLLHDPRV</sequence>
<dbReference type="STRING" id="1219011.GCA_001895045_01998"/>
<organism evidence="2 3">
    <name type="scientific">Rhodococcus coprophilus</name>
    <dbReference type="NCBI Taxonomy" id="38310"/>
    <lineage>
        <taxon>Bacteria</taxon>
        <taxon>Bacillati</taxon>
        <taxon>Actinomycetota</taxon>
        <taxon>Actinomycetes</taxon>
        <taxon>Mycobacteriales</taxon>
        <taxon>Nocardiaceae</taxon>
        <taxon>Rhodococcus</taxon>
    </lineage>
</organism>